<protein>
    <submittedName>
        <fullName evidence="1">Uncharacterized protein</fullName>
    </submittedName>
</protein>
<dbReference type="AlphaFoldDB" id="A0A437QST5"/>
<organism evidence="1 2">
    <name type="scientific">Rheinheimera riviphila</name>
    <dbReference type="NCBI Taxonomy" id="1834037"/>
    <lineage>
        <taxon>Bacteria</taxon>
        <taxon>Pseudomonadati</taxon>
        <taxon>Pseudomonadota</taxon>
        <taxon>Gammaproteobacteria</taxon>
        <taxon>Chromatiales</taxon>
        <taxon>Chromatiaceae</taxon>
        <taxon>Rheinheimera</taxon>
    </lineage>
</organism>
<evidence type="ECO:0000313" key="2">
    <source>
        <dbReference type="Proteomes" id="UP000283077"/>
    </source>
</evidence>
<accession>A0A437QST5</accession>
<dbReference type="EMBL" id="SACS01000009">
    <property type="protein sequence ID" value="RVU37550.1"/>
    <property type="molecule type" value="Genomic_DNA"/>
</dbReference>
<keyword evidence="2" id="KW-1185">Reference proteome</keyword>
<comment type="caution">
    <text evidence="1">The sequence shown here is derived from an EMBL/GenBank/DDBJ whole genome shotgun (WGS) entry which is preliminary data.</text>
</comment>
<reference evidence="1 2" key="1">
    <citation type="submission" date="2019-01" db="EMBL/GenBank/DDBJ databases">
        <authorList>
            <person name="Chen W.-M."/>
        </authorList>
    </citation>
    <scope>NUCLEOTIDE SEQUENCE [LARGE SCALE GENOMIC DNA]</scope>
    <source>
        <strain evidence="1 2">KYPC3</strain>
    </source>
</reference>
<proteinExistence type="predicted"/>
<dbReference type="Proteomes" id="UP000283077">
    <property type="component" value="Unassembled WGS sequence"/>
</dbReference>
<gene>
    <name evidence="1" type="ORF">EOE67_10220</name>
</gene>
<name>A0A437QST5_9GAMM</name>
<evidence type="ECO:0000313" key="1">
    <source>
        <dbReference type="EMBL" id="RVU37550.1"/>
    </source>
</evidence>
<sequence length="86" mass="10064">MDQWQLQPPKKCKKKPLLRYVSNRSLESRVTENNPSEASVFIQKMEINLSGYFLRRTVKKRPAAMATGLFDSLFSLHFCHNYSLNK</sequence>